<organism evidence="1 2">
    <name type="scientific">Paraburkholderia ribeironis</name>
    <dbReference type="NCBI Taxonomy" id="1247936"/>
    <lineage>
        <taxon>Bacteria</taxon>
        <taxon>Pseudomonadati</taxon>
        <taxon>Pseudomonadota</taxon>
        <taxon>Betaproteobacteria</taxon>
        <taxon>Burkholderiales</taxon>
        <taxon>Burkholderiaceae</taxon>
        <taxon>Paraburkholderia</taxon>
    </lineage>
</organism>
<evidence type="ECO:0000313" key="1">
    <source>
        <dbReference type="EMBL" id="SIT37111.1"/>
    </source>
</evidence>
<proteinExistence type="predicted"/>
<dbReference type="STRING" id="1247936.BN2475_100127"/>
<reference evidence="1 2" key="1">
    <citation type="submission" date="2016-12" db="EMBL/GenBank/DDBJ databases">
        <authorList>
            <person name="Song W.-J."/>
            <person name="Kurnit D.M."/>
        </authorList>
    </citation>
    <scope>NUCLEOTIDE SEQUENCE [LARGE SCALE GENOMIC DNA]</scope>
    <source>
        <strain evidence="1 2">STM7296</strain>
    </source>
</reference>
<name>A0A1N7RPQ1_9BURK</name>
<dbReference type="AlphaFoldDB" id="A0A1N7RPQ1"/>
<evidence type="ECO:0000313" key="2">
    <source>
        <dbReference type="Proteomes" id="UP000187012"/>
    </source>
</evidence>
<accession>A0A1N7RPQ1</accession>
<protein>
    <submittedName>
        <fullName evidence="1">Uncharacterized protein</fullName>
    </submittedName>
</protein>
<gene>
    <name evidence="1" type="ORF">BN2475_100127</name>
</gene>
<dbReference type="EMBL" id="CYGX02000010">
    <property type="protein sequence ID" value="SIT37111.1"/>
    <property type="molecule type" value="Genomic_DNA"/>
</dbReference>
<sequence>MRIERVSPDAAATARGYTDWRGGMAGVAGVAARRSISRLVRGGA</sequence>
<keyword evidence="2" id="KW-1185">Reference proteome</keyword>
<dbReference type="Proteomes" id="UP000187012">
    <property type="component" value="Unassembled WGS sequence"/>
</dbReference>